<evidence type="ECO:0000259" key="1">
    <source>
        <dbReference type="PROSITE" id="PS50801"/>
    </source>
</evidence>
<protein>
    <submittedName>
        <fullName evidence="2">STAS domain-containing protein</fullName>
    </submittedName>
</protein>
<dbReference type="PANTHER" id="PTHR35849:SF2">
    <property type="entry name" value="BLR2341 PROTEIN"/>
    <property type="match status" value="1"/>
</dbReference>
<reference evidence="3" key="1">
    <citation type="submission" date="2016-10" db="EMBL/GenBank/DDBJ databases">
        <authorList>
            <person name="Varghese N."/>
            <person name="Submissions S."/>
        </authorList>
    </citation>
    <scope>NUCLEOTIDE SEQUENCE [LARGE SCALE GENOMIC DNA]</scope>
    <source>
        <strain evidence="3">DSM 11578</strain>
    </source>
</reference>
<dbReference type="PANTHER" id="PTHR35849">
    <property type="entry name" value="BLR2341 PROTEIN"/>
    <property type="match status" value="1"/>
</dbReference>
<dbReference type="STRING" id="45496.SAMN04488079_10535"/>
<dbReference type="Gene3D" id="3.30.750.24">
    <property type="entry name" value="STAS domain"/>
    <property type="match status" value="1"/>
</dbReference>
<feature type="domain" description="STAS" evidence="1">
    <location>
        <begin position="1"/>
        <end position="92"/>
    </location>
</feature>
<organism evidence="2 3">
    <name type="scientific">Methylophaga sulfidovorans</name>
    <dbReference type="NCBI Taxonomy" id="45496"/>
    <lineage>
        <taxon>Bacteria</taxon>
        <taxon>Pseudomonadati</taxon>
        <taxon>Pseudomonadota</taxon>
        <taxon>Gammaproteobacteria</taxon>
        <taxon>Thiotrichales</taxon>
        <taxon>Piscirickettsiaceae</taxon>
        <taxon>Methylophaga</taxon>
    </lineage>
</organism>
<dbReference type="Proteomes" id="UP000198924">
    <property type="component" value="Unassembled WGS sequence"/>
</dbReference>
<dbReference type="InterPro" id="IPR052746">
    <property type="entry name" value="MlaB_ABC_Transporter"/>
</dbReference>
<evidence type="ECO:0000313" key="3">
    <source>
        <dbReference type="Proteomes" id="UP000198924"/>
    </source>
</evidence>
<dbReference type="InterPro" id="IPR036513">
    <property type="entry name" value="STAS_dom_sf"/>
</dbReference>
<keyword evidence="3" id="KW-1185">Reference proteome</keyword>
<dbReference type="EMBL" id="FOSH01000005">
    <property type="protein sequence ID" value="SFK10208.1"/>
    <property type="molecule type" value="Genomic_DNA"/>
</dbReference>
<dbReference type="PROSITE" id="PS50801">
    <property type="entry name" value="STAS"/>
    <property type="match status" value="1"/>
</dbReference>
<dbReference type="InterPro" id="IPR058548">
    <property type="entry name" value="MlaB-like_STAS"/>
</dbReference>
<dbReference type="Pfam" id="PF13466">
    <property type="entry name" value="STAS_2"/>
    <property type="match status" value="1"/>
</dbReference>
<dbReference type="SUPFAM" id="SSF52091">
    <property type="entry name" value="SpoIIaa-like"/>
    <property type="match status" value="1"/>
</dbReference>
<dbReference type="OrthoDB" id="5616361at2"/>
<sequence>MAETIIEVDCAESVTIAQAADLYAQLLMAMAEGQAIQINLSQIERIDTAVIQLFYAFHRDAQVQGLVVIWSSPSQLFSDAVDNLGIKAFYAQ</sequence>
<dbReference type="AlphaFoldDB" id="A0A1I3WRQ3"/>
<accession>A0A1I3WRQ3</accession>
<evidence type="ECO:0000313" key="2">
    <source>
        <dbReference type="EMBL" id="SFK10208.1"/>
    </source>
</evidence>
<gene>
    <name evidence="2" type="ORF">SAMN04488079_10535</name>
</gene>
<dbReference type="InterPro" id="IPR002645">
    <property type="entry name" value="STAS_dom"/>
</dbReference>
<dbReference type="RefSeq" id="WP_091712114.1">
    <property type="nucleotide sequence ID" value="NZ_FOSH01000005.1"/>
</dbReference>
<name>A0A1I3WRQ3_9GAMM</name>
<proteinExistence type="predicted"/>